<comment type="caution">
    <text evidence="1">The sequence shown here is derived from an EMBL/GenBank/DDBJ whole genome shotgun (WGS) entry which is preliminary data.</text>
</comment>
<evidence type="ECO:0000313" key="1">
    <source>
        <dbReference type="EMBL" id="PVD19482.1"/>
    </source>
</evidence>
<keyword evidence="2" id="KW-1185">Reference proteome</keyword>
<protein>
    <submittedName>
        <fullName evidence="1">Uncharacterized protein</fullName>
    </submittedName>
</protein>
<sequence length="86" mass="9860">MFSFSKTNRVTLEWCPFTLPLLLGFLQHGRLALSIHQLKVEVRRVNIFKYQTCTGYSIVHICTKPPTLLILLHTPLAANDEHRASL</sequence>
<dbReference type="Proteomes" id="UP000245119">
    <property type="component" value="Linkage Group LG13"/>
</dbReference>
<organism evidence="1 2">
    <name type="scientific">Pomacea canaliculata</name>
    <name type="common">Golden apple snail</name>
    <dbReference type="NCBI Taxonomy" id="400727"/>
    <lineage>
        <taxon>Eukaryota</taxon>
        <taxon>Metazoa</taxon>
        <taxon>Spiralia</taxon>
        <taxon>Lophotrochozoa</taxon>
        <taxon>Mollusca</taxon>
        <taxon>Gastropoda</taxon>
        <taxon>Caenogastropoda</taxon>
        <taxon>Architaenioglossa</taxon>
        <taxon>Ampullarioidea</taxon>
        <taxon>Ampullariidae</taxon>
        <taxon>Pomacea</taxon>
    </lineage>
</organism>
<reference evidence="1 2" key="1">
    <citation type="submission" date="2018-04" db="EMBL/GenBank/DDBJ databases">
        <title>The genome of golden apple snail Pomacea canaliculata provides insight into stress tolerance and invasive adaptation.</title>
        <authorList>
            <person name="Liu C."/>
            <person name="Liu B."/>
            <person name="Ren Y."/>
            <person name="Zhang Y."/>
            <person name="Wang H."/>
            <person name="Li S."/>
            <person name="Jiang F."/>
            <person name="Yin L."/>
            <person name="Zhang G."/>
            <person name="Qian W."/>
            <person name="Fan W."/>
        </authorList>
    </citation>
    <scope>NUCLEOTIDE SEQUENCE [LARGE SCALE GENOMIC DNA]</scope>
    <source>
        <strain evidence="1">SZHN2017</strain>
        <tissue evidence="1">Muscle</tissue>
    </source>
</reference>
<gene>
    <name evidence="1" type="ORF">C0Q70_19971</name>
</gene>
<accession>A0A2T7NEB7</accession>
<dbReference type="AlphaFoldDB" id="A0A2T7NEB7"/>
<evidence type="ECO:0000313" key="2">
    <source>
        <dbReference type="Proteomes" id="UP000245119"/>
    </source>
</evidence>
<name>A0A2T7NEB7_POMCA</name>
<proteinExistence type="predicted"/>
<dbReference type="EMBL" id="PZQS01000013">
    <property type="protein sequence ID" value="PVD19482.1"/>
    <property type="molecule type" value="Genomic_DNA"/>
</dbReference>